<name>A0ABW0U5N9_9BACI</name>
<dbReference type="PIRSF" id="PIRSF037692">
    <property type="entry name" value="UCP037692"/>
    <property type="match status" value="1"/>
</dbReference>
<evidence type="ECO:0000313" key="1">
    <source>
        <dbReference type="EMBL" id="MFC5628761.1"/>
    </source>
</evidence>
<dbReference type="EMBL" id="JBHSPF010000030">
    <property type="protein sequence ID" value="MFC5628761.1"/>
    <property type="molecule type" value="Genomic_DNA"/>
</dbReference>
<proteinExistence type="predicted"/>
<dbReference type="Pfam" id="PF17277">
    <property type="entry name" value="DUF5342"/>
    <property type="match status" value="1"/>
</dbReference>
<organism evidence="1 2">
    <name type="scientific">Aliibacillus thermotolerans</name>
    <dbReference type="NCBI Taxonomy" id="1834418"/>
    <lineage>
        <taxon>Bacteria</taxon>
        <taxon>Bacillati</taxon>
        <taxon>Bacillota</taxon>
        <taxon>Bacilli</taxon>
        <taxon>Bacillales</taxon>
        <taxon>Bacillaceae</taxon>
        <taxon>Aliibacillus</taxon>
    </lineage>
</organism>
<accession>A0ABW0U5N9</accession>
<protein>
    <submittedName>
        <fullName evidence="1">DUF5342 family protein</fullName>
    </submittedName>
</protein>
<keyword evidence="2" id="KW-1185">Reference proteome</keyword>
<dbReference type="Proteomes" id="UP001596143">
    <property type="component" value="Unassembled WGS sequence"/>
</dbReference>
<evidence type="ECO:0000313" key="2">
    <source>
        <dbReference type="Proteomes" id="UP001596143"/>
    </source>
</evidence>
<reference evidence="2" key="1">
    <citation type="journal article" date="2019" name="Int. J. Syst. Evol. Microbiol.">
        <title>The Global Catalogue of Microorganisms (GCM) 10K type strain sequencing project: providing services to taxonomists for standard genome sequencing and annotation.</title>
        <authorList>
            <consortium name="The Broad Institute Genomics Platform"/>
            <consortium name="The Broad Institute Genome Sequencing Center for Infectious Disease"/>
            <person name="Wu L."/>
            <person name="Ma J."/>
        </authorList>
    </citation>
    <scope>NUCLEOTIDE SEQUENCE [LARGE SCALE GENOMIC DNA]</scope>
    <source>
        <strain evidence="2">CGMCC 1.15790</strain>
    </source>
</reference>
<gene>
    <name evidence="1" type="ORF">ACFPTR_07610</name>
</gene>
<dbReference type="InterPro" id="IPR017263">
    <property type="entry name" value="UCP037692"/>
</dbReference>
<comment type="caution">
    <text evidence="1">The sequence shown here is derived from an EMBL/GenBank/DDBJ whole genome shotgun (WGS) entry which is preliminary data.</text>
</comment>
<dbReference type="RefSeq" id="WP_270895334.1">
    <property type="nucleotide sequence ID" value="NZ_JBHSPF010000030.1"/>
</dbReference>
<sequence>MISHFQWQEKKNNLLQKEWAFSFYYQGKYLTGTYLQTGKITWDNEPSSLDKEKLEASIHDLMLYHVFEDHTPPSS</sequence>